<comment type="subcellular location">
    <subcellularLocation>
        <location evidence="1">Membrane</location>
        <topology evidence="1">Multi-pass membrane protein</topology>
    </subcellularLocation>
</comment>
<dbReference type="Proteomes" id="UP001610446">
    <property type="component" value="Unassembled WGS sequence"/>
</dbReference>
<feature type="transmembrane region" description="Helical" evidence="7">
    <location>
        <begin position="228"/>
        <end position="250"/>
    </location>
</feature>
<evidence type="ECO:0000259" key="8">
    <source>
        <dbReference type="Pfam" id="PF20684"/>
    </source>
</evidence>
<evidence type="ECO:0000256" key="5">
    <source>
        <dbReference type="ARBA" id="ARBA00038359"/>
    </source>
</evidence>
<feature type="transmembrane region" description="Helical" evidence="7">
    <location>
        <begin position="35"/>
        <end position="57"/>
    </location>
</feature>
<keyword evidence="2 7" id="KW-0812">Transmembrane</keyword>
<evidence type="ECO:0000256" key="7">
    <source>
        <dbReference type="SAM" id="Phobius"/>
    </source>
</evidence>
<evidence type="ECO:0000256" key="4">
    <source>
        <dbReference type="ARBA" id="ARBA00023136"/>
    </source>
</evidence>
<gene>
    <name evidence="9" type="ORF">BJY01DRAFT_263066</name>
</gene>
<evidence type="ECO:0000256" key="1">
    <source>
        <dbReference type="ARBA" id="ARBA00004141"/>
    </source>
</evidence>
<evidence type="ECO:0000256" key="2">
    <source>
        <dbReference type="ARBA" id="ARBA00022692"/>
    </source>
</evidence>
<accession>A0ABR4I8V6</accession>
<feature type="transmembrane region" description="Helical" evidence="7">
    <location>
        <begin position="154"/>
        <end position="174"/>
    </location>
</feature>
<feature type="transmembrane region" description="Helical" evidence="7">
    <location>
        <begin position="69"/>
        <end position="92"/>
    </location>
</feature>
<reference evidence="9 10" key="1">
    <citation type="submission" date="2024-07" db="EMBL/GenBank/DDBJ databases">
        <title>Section-level genome sequencing and comparative genomics of Aspergillus sections Usti and Cavernicolus.</title>
        <authorList>
            <consortium name="Lawrence Berkeley National Laboratory"/>
            <person name="Nybo J.L."/>
            <person name="Vesth T.C."/>
            <person name="Theobald S."/>
            <person name="Frisvad J.C."/>
            <person name="Larsen T.O."/>
            <person name="Kjaerboelling I."/>
            <person name="Rothschild-Mancinelli K."/>
            <person name="Lyhne E.K."/>
            <person name="Kogle M.E."/>
            <person name="Barry K."/>
            <person name="Clum A."/>
            <person name="Na H."/>
            <person name="Ledsgaard L."/>
            <person name="Lin J."/>
            <person name="Lipzen A."/>
            <person name="Kuo A."/>
            <person name="Riley R."/>
            <person name="Mondo S."/>
            <person name="Labutti K."/>
            <person name="Haridas S."/>
            <person name="Pangalinan J."/>
            <person name="Salamov A.A."/>
            <person name="Simmons B.A."/>
            <person name="Magnuson J.K."/>
            <person name="Chen J."/>
            <person name="Drula E."/>
            <person name="Henrissat B."/>
            <person name="Wiebenga A."/>
            <person name="Lubbers R.J."/>
            <person name="Gomes A.C."/>
            <person name="Makela M.R."/>
            <person name="Stajich J."/>
            <person name="Grigoriev I.V."/>
            <person name="Mortensen U.H."/>
            <person name="De Vries R.P."/>
            <person name="Baker S.E."/>
            <person name="Andersen M.R."/>
        </authorList>
    </citation>
    <scope>NUCLEOTIDE SEQUENCE [LARGE SCALE GENOMIC DNA]</scope>
    <source>
        <strain evidence="9 10">CBS 123904</strain>
    </source>
</reference>
<proteinExistence type="inferred from homology"/>
<name>A0ABR4I8V6_9EURO</name>
<protein>
    <recommendedName>
        <fullName evidence="8">Rhodopsin domain-containing protein</fullName>
    </recommendedName>
</protein>
<evidence type="ECO:0000313" key="9">
    <source>
        <dbReference type="EMBL" id="KAL2824196.1"/>
    </source>
</evidence>
<keyword evidence="4 7" id="KW-0472">Membrane</keyword>
<dbReference type="InterPro" id="IPR052337">
    <property type="entry name" value="SAT4-like"/>
</dbReference>
<dbReference type="PANTHER" id="PTHR33048:SF47">
    <property type="entry name" value="INTEGRAL MEMBRANE PROTEIN-RELATED"/>
    <property type="match status" value="1"/>
</dbReference>
<evidence type="ECO:0000256" key="3">
    <source>
        <dbReference type="ARBA" id="ARBA00022989"/>
    </source>
</evidence>
<sequence>MQVEARNSDLNTVPALEPPPGQTSNLNNPYSLRNYMYATAGVTVALSTIAVLLRLFMKARVLRRVQLEDYILVLSLIGFYAFTGLMIEAVHLGQGSHQWNVSIAHLQGVVKLANIIEIIYCPTILGAKVAMLLQMKRIFVVGRKGVLFWLHETLLWTNIPCYLAIMLSFILACVPREKLWQPELPGHCISSNGSLIASSALNVVSDVTMLLLPLMVIIRLQLPPRTKIVLGVVFGTGVLSCISSTCRLVYGVFLTRTHDFTWGIAPVGLWAIGEICSVILSGAIPLLPGFIKFVRGQDASSTGPSYGNGGSSRRQGHTTHTASAVQQHVPGQADKGSYHCYHEMGVMNDAHVSAVSLLKEDQTREMGPGIVKTVHLQTEYSNA</sequence>
<organism evidence="9 10">
    <name type="scientific">Aspergillus pseudoustus</name>
    <dbReference type="NCBI Taxonomy" id="1810923"/>
    <lineage>
        <taxon>Eukaryota</taxon>
        <taxon>Fungi</taxon>
        <taxon>Dikarya</taxon>
        <taxon>Ascomycota</taxon>
        <taxon>Pezizomycotina</taxon>
        <taxon>Eurotiomycetes</taxon>
        <taxon>Eurotiomycetidae</taxon>
        <taxon>Eurotiales</taxon>
        <taxon>Aspergillaceae</taxon>
        <taxon>Aspergillus</taxon>
        <taxon>Aspergillus subgen. Nidulantes</taxon>
    </lineage>
</organism>
<evidence type="ECO:0000313" key="10">
    <source>
        <dbReference type="Proteomes" id="UP001610446"/>
    </source>
</evidence>
<feature type="transmembrane region" description="Helical" evidence="7">
    <location>
        <begin position="262"/>
        <end position="287"/>
    </location>
</feature>
<comment type="similarity">
    <text evidence="5">Belongs to the SAT4 family.</text>
</comment>
<comment type="caution">
    <text evidence="9">The sequence shown here is derived from an EMBL/GenBank/DDBJ whole genome shotgun (WGS) entry which is preliminary data.</text>
</comment>
<keyword evidence="3 7" id="KW-1133">Transmembrane helix</keyword>
<dbReference type="InterPro" id="IPR049326">
    <property type="entry name" value="Rhodopsin_dom_fungi"/>
</dbReference>
<dbReference type="PANTHER" id="PTHR33048">
    <property type="entry name" value="PTH11-LIKE INTEGRAL MEMBRANE PROTEIN (AFU_ORTHOLOGUE AFUA_5G11245)"/>
    <property type="match status" value="1"/>
</dbReference>
<dbReference type="EMBL" id="JBFXLU010000573">
    <property type="protein sequence ID" value="KAL2824196.1"/>
    <property type="molecule type" value="Genomic_DNA"/>
</dbReference>
<keyword evidence="10" id="KW-1185">Reference proteome</keyword>
<feature type="region of interest" description="Disordered" evidence="6">
    <location>
        <begin position="302"/>
        <end position="328"/>
    </location>
</feature>
<dbReference type="Pfam" id="PF20684">
    <property type="entry name" value="Fung_rhodopsin"/>
    <property type="match status" value="1"/>
</dbReference>
<feature type="transmembrane region" description="Helical" evidence="7">
    <location>
        <begin position="194"/>
        <end position="216"/>
    </location>
</feature>
<feature type="transmembrane region" description="Helical" evidence="7">
    <location>
        <begin position="112"/>
        <end position="133"/>
    </location>
</feature>
<feature type="region of interest" description="Disordered" evidence="6">
    <location>
        <begin position="1"/>
        <end position="24"/>
    </location>
</feature>
<evidence type="ECO:0000256" key="6">
    <source>
        <dbReference type="SAM" id="MobiDB-lite"/>
    </source>
</evidence>
<feature type="domain" description="Rhodopsin" evidence="8">
    <location>
        <begin position="53"/>
        <end position="288"/>
    </location>
</feature>